<evidence type="ECO:0000259" key="2">
    <source>
        <dbReference type="Pfam" id="PF04548"/>
    </source>
</evidence>
<proteinExistence type="predicted"/>
<dbReference type="Gene3D" id="3.40.50.300">
    <property type="entry name" value="P-loop containing nucleotide triphosphate hydrolases"/>
    <property type="match status" value="1"/>
</dbReference>
<dbReference type="GO" id="GO:0005525">
    <property type="term" value="F:GTP binding"/>
    <property type="evidence" value="ECO:0007669"/>
    <property type="project" value="InterPro"/>
</dbReference>
<reference evidence="3" key="1">
    <citation type="submission" date="2021-06" db="EMBL/GenBank/DDBJ databases">
        <authorList>
            <person name="Kallberg Y."/>
            <person name="Tangrot J."/>
            <person name="Rosling A."/>
        </authorList>
    </citation>
    <scope>NUCLEOTIDE SEQUENCE</scope>
    <source>
        <strain evidence="3">87-6 pot B 2015</strain>
    </source>
</reference>
<name>A0A9N9C156_FUNMO</name>
<dbReference type="AlphaFoldDB" id="A0A9N9C156"/>
<feature type="domain" description="AIG1-type G" evidence="2">
    <location>
        <begin position="6"/>
        <end position="152"/>
    </location>
</feature>
<keyword evidence="4" id="KW-1185">Reference proteome</keyword>
<dbReference type="Pfam" id="PF04548">
    <property type="entry name" value="AIG1"/>
    <property type="match status" value="1"/>
</dbReference>
<organism evidence="3 4">
    <name type="scientific">Funneliformis mosseae</name>
    <name type="common">Endomycorrhizal fungus</name>
    <name type="synonym">Glomus mosseae</name>
    <dbReference type="NCBI Taxonomy" id="27381"/>
    <lineage>
        <taxon>Eukaryota</taxon>
        <taxon>Fungi</taxon>
        <taxon>Fungi incertae sedis</taxon>
        <taxon>Mucoromycota</taxon>
        <taxon>Glomeromycotina</taxon>
        <taxon>Glomeromycetes</taxon>
        <taxon>Glomerales</taxon>
        <taxon>Glomeraceae</taxon>
        <taxon>Funneliformis</taxon>
    </lineage>
</organism>
<dbReference type="InterPro" id="IPR006703">
    <property type="entry name" value="G_AIG1"/>
</dbReference>
<comment type="caution">
    <text evidence="3">The sequence shown here is derived from an EMBL/GenBank/DDBJ whole genome shotgun (WGS) entry which is preliminary data.</text>
</comment>
<evidence type="ECO:0000313" key="4">
    <source>
        <dbReference type="Proteomes" id="UP000789375"/>
    </source>
</evidence>
<dbReference type="EMBL" id="CAJVPP010002096">
    <property type="protein sequence ID" value="CAG8586973.1"/>
    <property type="molecule type" value="Genomic_DNA"/>
</dbReference>
<dbReference type="InterPro" id="IPR027417">
    <property type="entry name" value="P-loop_NTPase"/>
</dbReference>
<protein>
    <submittedName>
        <fullName evidence="3">1488_t:CDS:1</fullName>
    </submittedName>
</protein>
<dbReference type="Proteomes" id="UP000789375">
    <property type="component" value="Unassembled WGS sequence"/>
</dbReference>
<evidence type="ECO:0000313" key="3">
    <source>
        <dbReference type="EMBL" id="CAG8586973.1"/>
    </source>
</evidence>
<evidence type="ECO:0000256" key="1">
    <source>
        <dbReference type="ARBA" id="ARBA00022741"/>
    </source>
</evidence>
<accession>A0A9N9C156</accession>
<gene>
    <name evidence="3" type="ORF">FMOSSE_LOCUS8242</name>
</gene>
<keyword evidence="1" id="KW-0547">Nucleotide-binding</keyword>
<dbReference type="SUPFAM" id="SSF52540">
    <property type="entry name" value="P-loop containing nucleoside triphosphate hydrolases"/>
    <property type="match status" value="1"/>
</dbReference>
<sequence>MSEKTSIILFGLTGHGKSSIANMLIQGDIYHNRDNSFKINDKVGGASVQIQGCTNDKFIVYDTIGVAVTSVGNVPHKKAVKTIRNYFSICEAPLNYIAFVVKKGRISEEVMQVFKIFKEIFKDSEKSFIIIITCSRPKWIDENIGDLRKYFENYPIIPVDFPFEEEDDDDGIAAIHQNRRRESIQRLTDRLSFLNYKGSKLQALSSFHLGKENLADEQLIKGISGAIASIILL</sequence>